<dbReference type="InterPro" id="IPR006186">
    <property type="entry name" value="Ser/Thr-sp_prot-phosphatase"/>
</dbReference>
<dbReference type="PANTHER" id="PTHR46546:SF4">
    <property type="entry name" value="SHEWANELLA-LIKE PROTEIN PHOSPHATASE 1"/>
    <property type="match status" value="1"/>
</dbReference>
<keyword evidence="3" id="KW-1185">Reference proteome</keyword>
<dbReference type="Pfam" id="PF00149">
    <property type="entry name" value="Metallophos"/>
    <property type="match status" value="1"/>
</dbReference>
<dbReference type="PANTHER" id="PTHR46546">
    <property type="entry name" value="SHEWANELLA-LIKE PROTEIN PHOSPHATASE 1"/>
    <property type="match status" value="1"/>
</dbReference>
<dbReference type="RefSeq" id="WP_141612064.1">
    <property type="nucleotide sequence ID" value="NZ_VIGC02000037.1"/>
</dbReference>
<dbReference type="Proteomes" id="UP000317371">
    <property type="component" value="Unassembled WGS sequence"/>
</dbReference>
<accession>A0A540V9W0</accession>
<dbReference type="InterPro" id="IPR004843">
    <property type="entry name" value="Calcineurin-like_PHP"/>
</dbReference>
<protein>
    <submittedName>
        <fullName evidence="2">Serine/threonine protein phosphatase</fullName>
    </submittedName>
</protein>
<name>A0A540V9W0_9CHLR</name>
<reference evidence="2 3" key="1">
    <citation type="submission" date="2019-06" db="EMBL/GenBank/DDBJ databases">
        <title>Genome sequence of Litorilinea aerophila BAA-2444.</title>
        <authorList>
            <person name="Maclea K.S."/>
            <person name="Maurais E.G."/>
            <person name="Iannazzi L.C."/>
        </authorList>
    </citation>
    <scope>NUCLEOTIDE SEQUENCE [LARGE SCALE GENOMIC DNA]</scope>
    <source>
        <strain evidence="2 3">ATCC BAA-2444</strain>
    </source>
</reference>
<dbReference type="SUPFAM" id="SSF56300">
    <property type="entry name" value="Metallo-dependent phosphatases"/>
    <property type="match status" value="1"/>
</dbReference>
<dbReference type="InParanoid" id="A0A540V9W0"/>
<dbReference type="PRINTS" id="PR00114">
    <property type="entry name" value="STPHPHTASE"/>
</dbReference>
<proteinExistence type="predicted"/>
<dbReference type="EMBL" id="VIGC01000037">
    <property type="protein sequence ID" value="TQE93556.1"/>
    <property type="molecule type" value="Genomic_DNA"/>
</dbReference>
<dbReference type="AlphaFoldDB" id="A0A540V9W0"/>
<feature type="domain" description="Calcineurin-like phosphoesterase" evidence="1">
    <location>
        <begin position="14"/>
        <end position="227"/>
    </location>
</feature>
<dbReference type="Gene3D" id="3.60.21.10">
    <property type="match status" value="1"/>
</dbReference>
<comment type="caution">
    <text evidence="2">The sequence shown here is derived from an EMBL/GenBank/DDBJ whole genome shotgun (WGS) entry which is preliminary data.</text>
</comment>
<gene>
    <name evidence="2" type="ORF">FKZ61_20640</name>
</gene>
<organism evidence="2 3">
    <name type="scientific">Litorilinea aerophila</name>
    <dbReference type="NCBI Taxonomy" id="1204385"/>
    <lineage>
        <taxon>Bacteria</taxon>
        <taxon>Bacillati</taxon>
        <taxon>Chloroflexota</taxon>
        <taxon>Caldilineae</taxon>
        <taxon>Caldilineales</taxon>
        <taxon>Caldilineaceae</taxon>
        <taxon>Litorilinea</taxon>
    </lineage>
</organism>
<sequence length="274" mass="29296">MPSSAPPPAQPPRYVIGDIHGQLEALVRLLQTAGLIDARQCWCGGHARLYLTGDFFDRGMDGVPAVALIMALQQEAAAAGGQVEALLGNHDVMVLSVLRLGTAAQTSWGETFAQVWLRNGGLPADLARLTPAQEAWLQARPALVRAGDLLLMHADSHFYGHLGATVEEVNRTVASVLASDDPAAWEVLLEALSTRYSFLSLQGGSPAEARKLLDRFHARRIVHGHTPISYITGRPPELVTEPYIYADGLCINVDGGLYLGGPGFVYSAPEAGEV</sequence>
<evidence type="ECO:0000313" key="3">
    <source>
        <dbReference type="Proteomes" id="UP000317371"/>
    </source>
</evidence>
<dbReference type="GO" id="GO:0016787">
    <property type="term" value="F:hydrolase activity"/>
    <property type="evidence" value="ECO:0007669"/>
    <property type="project" value="InterPro"/>
</dbReference>
<dbReference type="OrthoDB" id="384253at2"/>
<evidence type="ECO:0000313" key="2">
    <source>
        <dbReference type="EMBL" id="TQE93556.1"/>
    </source>
</evidence>
<evidence type="ECO:0000259" key="1">
    <source>
        <dbReference type="Pfam" id="PF00149"/>
    </source>
</evidence>
<dbReference type="InterPro" id="IPR029052">
    <property type="entry name" value="Metallo-depent_PP-like"/>
</dbReference>